<evidence type="ECO:0000256" key="10">
    <source>
        <dbReference type="PIRNR" id="PIRNR000439"/>
    </source>
</evidence>
<evidence type="ECO:0000256" key="11">
    <source>
        <dbReference type="PIRSR" id="PIRSR000439-1"/>
    </source>
</evidence>
<reference evidence="14 15" key="1">
    <citation type="submission" date="2019-07" db="EMBL/GenBank/DDBJ databases">
        <authorList>
            <person name="Friedrich A."/>
            <person name="Schacherer J."/>
        </authorList>
    </citation>
    <scope>NUCLEOTIDE SEQUENCE [LARGE SCALE GENOMIC DNA]</scope>
</reference>
<evidence type="ECO:0000256" key="8">
    <source>
        <dbReference type="ARBA" id="ARBA00023315"/>
    </source>
</evidence>
<dbReference type="InterPro" id="IPR014371">
    <property type="entry name" value="Oat_ACAT_DAG_ARE"/>
</dbReference>
<dbReference type="GO" id="GO:0008204">
    <property type="term" value="P:ergosterol metabolic process"/>
    <property type="evidence" value="ECO:0007669"/>
    <property type="project" value="TreeGrafter"/>
</dbReference>
<dbReference type="GO" id="GO:0034737">
    <property type="term" value="F:ergosterol O-acyltransferase activity"/>
    <property type="evidence" value="ECO:0007669"/>
    <property type="project" value="TreeGrafter"/>
</dbReference>
<dbReference type="Pfam" id="PF03062">
    <property type="entry name" value="MBOAT"/>
    <property type="match status" value="1"/>
</dbReference>
<dbReference type="EMBL" id="CABFWN010000002">
    <property type="protein sequence ID" value="VUG17782.1"/>
    <property type="molecule type" value="Genomic_DNA"/>
</dbReference>
<keyword evidence="8 10" id="KW-0012">Acyltransferase</keyword>
<comment type="subcellular location">
    <subcellularLocation>
        <location evidence="1 10">Endoplasmic reticulum membrane</location>
        <topology evidence="1 10">Multi-pass membrane protein</topology>
    </subcellularLocation>
</comment>
<accession>A0A7D9GZC5</accession>
<feature type="transmembrane region" description="Helical" evidence="13">
    <location>
        <begin position="206"/>
        <end position="229"/>
    </location>
</feature>
<dbReference type="AlphaFoldDB" id="A0A7D9GZC5"/>
<evidence type="ECO:0000313" key="15">
    <source>
        <dbReference type="Proteomes" id="UP000478008"/>
    </source>
</evidence>
<feature type="active site" evidence="11">
    <location>
        <position position="518"/>
    </location>
</feature>
<evidence type="ECO:0000256" key="4">
    <source>
        <dbReference type="ARBA" id="ARBA00022692"/>
    </source>
</evidence>
<feature type="transmembrane region" description="Helical" evidence="13">
    <location>
        <begin position="373"/>
        <end position="394"/>
    </location>
</feature>
<evidence type="ECO:0000313" key="14">
    <source>
        <dbReference type="EMBL" id="VUG17782.1"/>
    </source>
</evidence>
<evidence type="ECO:0000256" key="12">
    <source>
        <dbReference type="SAM" id="MobiDB-lite"/>
    </source>
</evidence>
<evidence type="ECO:0000256" key="1">
    <source>
        <dbReference type="ARBA" id="ARBA00004477"/>
    </source>
</evidence>
<feature type="compositionally biased region" description="Acidic residues" evidence="12">
    <location>
        <begin position="50"/>
        <end position="67"/>
    </location>
</feature>
<keyword evidence="3 10" id="KW-0808">Transferase</keyword>
<organism evidence="14 15">
    <name type="scientific">Dekkera bruxellensis</name>
    <name type="common">Brettanomyces custersii</name>
    <dbReference type="NCBI Taxonomy" id="5007"/>
    <lineage>
        <taxon>Eukaryota</taxon>
        <taxon>Fungi</taxon>
        <taxon>Dikarya</taxon>
        <taxon>Ascomycota</taxon>
        <taxon>Saccharomycotina</taxon>
        <taxon>Pichiomycetes</taxon>
        <taxon>Pichiales</taxon>
        <taxon>Pichiaceae</taxon>
        <taxon>Brettanomyces</taxon>
    </lineage>
</organism>
<sequence length="581" mass="68524">MVDQIAKNGRHRTSGSSLEQVHERSSSFSQIDKMKILQRNTGQTRKSIFMDDEYDLSDATGTDDGDETSTINRSKRKNVPNTLGGKELKTREGELKENETQKETKAKGKAEESVVEKKELSNYLLNMNWRYKPDGSFRAKFADLNFQPRISIIDRDAAYGSEFYGFYVAFWFVVGMFVLNILVKYYNEHGSIFRSRIFNIMMEDLWKVGLTDLLMYFCSYFPLFIHKAIKAGFIKWRNTGRVLESIYECGFMWAFLIISFNQDYPWIAKIFLMLHSVVFLMKIHSFAFYNGYMWDVTGELEVSKGYLKKHDNLDPEVAQALQKSVNFCTFELETQAQKVQFPKNLTYKNFFEYSMFPTLVYEVSYPRTKRIRWGYFFGKAAGIFGVIFIMVAIAQNNMYPIVMRCLELRRTAPIMTRLKEYPLILVEMIPPFLSMYMLTFFLIWELILNAIAELSRFADREFYKEWWNSVDWDQYSRDWNVPVHKFLLRHVYHSTISSFHVSKTTATLVTFFLSSLIHEVAMYVIFKKVRFYLLSLQMFQLPLVQIMRSKFFKKYPVLANVFFWDGIVLGPTLLCTMYLVF</sequence>
<comment type="similarity">
    <text evidence="2 10">Belongs to the membrane-bound acyltransferase family. Sterol o-acyltransferase subfamily.</text>
</comment>
<keyword evidence="4 13" id="KW-0812">Transmembrane</keyword>
<feature type="transmembrane region" description="Helical" evidence="13">
    <location>
        <begin position="433"/>
        <end position="452"/>
    </location>
</feature>
<keyword evidence="6 13" id="KW-1133">Transmembrane helix</keyword>
<protein>
    <recommendedName>
        <fullName evidence="10">O-acyltransferase</fullName>
    </recommendedName>
</protein>
<gene>
    <name evidence="14" type="primary">ARE2</name>
    <name evidence="14" type="ORF">DEBR0S2_16226G</name>
</gene>
<feature type="transmembrane region" description="Helical" evidence="13">
    <location>
        <begin position="164"/>
        <end position="186"/>
    </location>
</feature>
<dbReference type="Proteomes" id="UP000478008">
    <property type="component" value="Unassembled WGS sequence"/>
</dbReference>
<proteinExistence type="inferred from homology"/>
<evidence type="ECO:0000256" key="7">
    <source>
        <dbReference type="ARBA" id="ARBA00023136"/>
    </source>
</evidence>
<evidence type="ECO:0000256" key="6">
    <source>
        <dbReference type="ARBA" id="ARBA00022989"/>
    </source>
</evidence>
<evidence type="ECO:0000256" key="9">
    <source>
        <dbReference type="ARBA" id="ARBA00023568"/>
    </source>
</evidence>
<evidence type="ECO:0000256" key="13">
    <source>
        <dbReference type="SAM" id="Phobius"/>
    </source>
</evidence>
<evidence type="ECO:0000256" key="2">
    <source>
        <dbReference type="ARBA" id="ARBA00009010"/>
    </source>
</evidence>
<evidence type="ECO:0000256" key="5">
    <source>
        <dbReference type="ARBA" id="ARBA00022824"/>
    </source>
</evidence>
<dbReference type="PIRSF" id="PIRSF000439">
    <property type="entry name" value="Oat_ACAT_DAG_ARE"/>
    <property type="match status" value="1"/>
</dbReference>
<keyword evidence="7 10" id="KW-0472">Membrane</keyword>
<dbReference type="PANTHER" id="PTHR10408:SF23">
    <property type="entry name" value="STEROL O-ACYLTRANSFERASE 1-RELATED"/>
    <property type="match status" value="1"/>
</dbReference>
<feature type="region of interest" description="Disordered" evidence="12">
    <location>
        <begin position="1"/>
        <end position="87"/>
    </location>
</feature>
<comment type="function">
    <text evidence="9">Sterol O-acyltransferase that catalyzes the formation of stery esters.</text>
</comment>
<feature type="transmembrane region" description="Helical" evidence="13">
    <location>
        <begin position="561"/>
        <end position="580"/>
    </location>
</feature>
<feature type="transmembrane region" description="Helical" evidence="13">
    <location>
        <begin position="241"/>
        <end position="260"/>
    </location>
</feature>
<evidence type="ECO:0000256" key="3">
    <source>
        <dbReference type="ARBA" id="ARBA00022679"/>
    </source>
</evidence>
<dbReference type="GO" id="GO:0005789">
    <property type="term" value="C:endoplasmic reticulum membrane"/>
    <property type="evidence" value="ECO:0007669"/>
    <property type="project" value="UniProtKB-SubCell"/>
</dbReference>
<keyword evidence="15" id="KW-1185">Reference proteome</keyword>
<feature type="transmembrane region" description="Helical" evidence="13">
    <location>
        <begin position="266"/>
        <end position="283"/>
    </location>
</feature>
<keyword evidence="5 10" id="KW-0256">Endoplasmic reticulum</keyword>
<name>A0A7D9GZC5_DEKBR</name>
<dbReference type="InterPro" id="IPR004299">
    <property type="entry name" value="MBOAT_fam"/>
</dbReference>
<dbReference type="PANTHER" id="PTHR10408">
    <property type="entry name" value="STEROL O-ACYLTRANSFERASE"/>
    <property type="match status" value="1"/>
</dbReference>